<reference evidence="4 5" key="1">
    <citation type="submission" date="2018-05" db="EMBL/GenBank/DDBJ databases">
        <title>Whole genome sequencing for identification of molecular markers to develop diagnostic detection tools for the regulated plant pathogen Lachnellula willkommii.</title>
        <authorList>
            <person name="Giroux E."/>
            <person name="Bilodeau G."/>
        </authorList>
    </citation>
    <scope>NUCLEOTIDE SEQUENCE [LARGE SCALE GENOMIC DNA]</scope>
    <source>
        <strain evidence="4 5">CBS 203.66</strain>
    </source>
</reference>
<dbReference type="EMBL" id="QGMF01000012">
    <property type="protein sequence ID" value="TVY21574.1"/>
    <property type="molecule type" value="Genomic_DNA"/>
</dbReference>
<feature type="compositionally biased region" description="Low complexity" evidence="1">
    <location>
        <begin position="61"/>
        <end position="74"/>
    </location>
</feature>
<dbReference type="AlphaFoldDB" id="A0A8T9BNA3"/>
<proteinExistence type="predicted"/>
<evidence type="ECO:0000259" key="3">
    <source>
        <dbReference type="Pfam" id="PF23395"/>
    </source>
</evidence>
<evidence type="ECO:0000256" key="1">
    <source>
        <dbReference type="SAM" id="MobiDB-lite"/>
    </source>
</evidence>
<organism evidence="4 5">
    <name type="scientific">Lachnellula arida</name>
    <dbReference type="NCBI Taxonomy" id="1316785"/>
    <lineage>
        <taxon>Eukaryota</taxon>
        <taxon>Fungi</taxon>
        <taxon>Dikarya</taxon>
        <taxon>Ascomycota</taxon>
        <taxon>Pezizomycotina</taxon>
        <taxon>Leotiomycetes</taxon>
        <taxon>Helotiales</taxon>
        <taxon>Lachnaceae</taxon>
        <taxon>Lachnellula</taxon>
    </lineage>
</organism>
<evidence type="ECO:0000313" key="4">
    <source>
        <dbReference type="EMBL" id="TVY21574.1"/>
    </source>
</evidence>
<evidence type="ECO:0000313" key="5">
    <source>
        <dbReference type="Proteomes" id="UP000469559"/>
    </source>
</evidence>
<protein>
    <recommendedName>
        <fullName evidence="6">Nucleoporin</fullName>
    </recommendedName>
</protein>
<gene>
    <name evidence="4" type="ORF">LARI1_G000512</name>
</gene>
<dbReference type="OrthoDB" id="10257314at2759"/>
<feature type="region of interest" description="Disordered" evidence="1">
    <location>
        <begin position="1"/>
        <end position="104"/>
    </location>
</feature>
<dbReference type="Proteomes" id="UP000469559">
    <property type="component" value="Unassembled WGS sequence"/>
</dbReference>
<dbReference type="InterPro" id="IPR057559">
    <property type="entry name" value="SAM_6"/>
</dbReference>
<dbReference type="Pfam" id="PF23395">
    <property type="entry name" value="SAM_6"/>
    <property type="match status" value="1"/>
</dbReference>
<evidence type="ECO:0008006" key="6">
    <source>
        <dbReference type="Google" id="ProtNLM"/>
    </source>
</evidence>
<sequence>MSSSTPAGSVDVQPPSTRDDTNLDSLREMLRDLKEVATSGQLQDVPGWQDDNEGYYTAPEQGQLQSDGQSGGQSYEPIHGQNDNGGNNTMPLAEESSESDVEDDDLTPLEYARYHRLSRDPLTDPLAFAHIEALQADIREDSVDSSLPQFDFGVEPRLDERLTVSKEALQFVRSVAHQDTQESIDALILPMLRISGGKNSRIELPLLKTDHETDCRHFARWDGFEIKLEDLKFPFEAVDDEKNEGIKFPSSYWKLGDGIMEELKKEKLEVSRDTMLFLKEALTDVWTTEDNEELWQTEMKYKSNTALEPVTPPLFPMSPPLKAYEPSPSSPAFQLDMLSDPPSLIKEDLEAMEKEIFQQDVPTPIRDATLKTIPSAVDDCSSSDTYPGDVTVKLSDIYPPMASLEGETPPAVHSQRCKLEDFKVEGPLTPPKPTMIAPKTVRFSDYVEDMELDSPSPVISPPAETFFDDAFAEAAATVKQQLEQETLMDADTTARVEVRMMELVVTKPPWQKFQGCKSPTELLALQMESMSSISDSKQRKWAGVKYLNIQEKLRYNPFPHDFAKVALEETFEGSDTIWQSFVEDTKGEEIIDSSNLAWKLPGLRILTTDEEDDDEIEPAKFVTDHPGDMYSLVKKRKLELDDNGDNELAMQKHHKSPGKEAESTLQTMQPPRRSTPTPNTAAQTMQVDRSEDPGLLLGGQFSAENMLSNFMELRGVKKQKLMDSSYFPNKPVNAASIPAMPVQAPGAQSTLQQSPISKHTFLPAPIAISRGAQSAIVSSALLKQRALIKRLETILPDLTLVERDFAAHNTTAWMPGSVTRSPITSPLDSEADVIASSSTGVIITTLQKIKQRPLPGHKTKAEIRARLEKVSLRYEKLVVLITEGRQDETTNGLDENDCLALSEFMGFTASLMAATTVQFIGGGEQTLAKWLASIAVQHRMPDSTELLDEETYWELFLRRAGMNAFAAQEVMAKLKAPDGVNVTSPTKAGQFGLTAFVEMGKEQRIARFAGVCGRDVLERVSAVVDARWD</sequence>
<feature type="compositionally biased region" description="Acidic residues" evidence="1">
    <location>
        <begin position="95"/>
        <end position="104"/>
    </location>
</feature>
<accession>A0A8T9BNA3</accession>
<feature type="region of interest" description="Disordered" evidence="1">
    <location>
        <begin position="648"/>
        <end position="682"/>
    </location>
</feature>
<feature type="domain" description="DUF7102" evidence="2">
    <location>
        <begin position="775"/>
        <end position="942"/>
    </location>
</feature>
<feature type="compositionally biased region" description="Polar residues" evidence="1">
    <location>
        <begin position="81"/>
        <end position="90"/>
    </location>
</feature>
<name>A0A8T9BNA3_9HELO</name>
<comment type="caution">
    <text evidence="4">The sequence shown here is derived from an EMBL/GenBank/DDBJ whole genome shotgun (WGS) entry which is preliminary data.</text>
</comment>
<dbReference type="Pfam" id="PF23394">
    <property type="entry name" value="DUF7102"/>
    <property type="match status" value="1"/>
</dbReference>
<evidence type="ECO:0000259" key="2">
    <source>
        <dbReference type="Pfam" id="PF23394"/>
    </source>
</evidence>
<feature type="compositionally biased region" description="Polar residues" evidence="1">
    <location>
        <begin position="663"/>
        <end position="682"/>
    </location>
</feature>
<feature type="compositionally biased region" description="Basic and acidic residues" evidence="1">
    <location>
        <begin position="17"/>
        <end position="35"/>
    </location>
</feature>
<keyword evidence="5" id="KW-1185">Reference proteome</keyword>
<feature type="domain" description="SAM-like" evidence="3">
    <location>
        <begin position="948"/>
        <end position="1023"/>
    </location>
</feature>
<dbReference type="InterPro" id="IPR055528">
    <property type="entry name" value="DUF7102"/>
</dbReference>